<keyword evidence="1" id="KW-1133">Transmembrane helix</keyword>
<dbReference type="EMBL" id="KZ302259">
    <property type="protein sequence ID" value="PFH45969.1"/>
    <property type="molecule type" value="Genomic_DNA"/>
</dbReference>
<feature type="transmembrane region" description="Helical" evidence="1">
    <location>
        <begin position="62"/>
        <end position="86"/>
    </location>
</feature>
<organism evidence="2 3">
    <name type="scientific">Amanita thiersii Skay4041</name>
    <dbReference type="NCBI Taxonomy" id="703135"/>
    <lineage>
        <taxon>Eukaryota</taxon>
        <taxon>Fungi</taxon>
        <taxon>Dikarya</taxon>
        <taxon>Basidiomycota</taxon>
        <taxon>Agaricomycotina</taxon>
        <taxon>Agaricomycetes</taxon>
        <taxon>Agaricomycetidae</taxon>
        <taxon>Agaricales</taxon>
        <taxon>Pluteineae</taxon>
        <taxon>Amanitaceae</taxon>
        <taxon>Amanita</taxon>
    </lineage>
</organism>
<gene>
    <name evidence="2" type="ORF">AMATHDRAFT_88580</name>
</gene>
<evidence type="ECO:0000313" key="2">
    <source>
        <dbReference type="EMBL" id="PFH45969.1"/>
    </source>
</evidence>
<evidence type="ECO:0000313" key="3">
    <source>
        <dbReference type="Proteomes" id="UP000242287"/>
    </source>
</evidence>
<accession>A0A2A9N7E2</accession>
<protein>
    <submittedName>
        <fullName evidence="2">Uncharacterized protein</fullName>
    </submittedName>
</protein>
<evidence type="ECO:0000256" key="1">
    <source>
        <dbReference type="SAM" id="Phobius"/>
    </source>
</evidence>
<dbReference type="AlphaFoldDB" id="A0A2A9N7E2"/>
<feature type="transmembrane region" description="Helical" evidence="1">
    <location>
        <begin position="6"/>
        <end position="24"/>
    </location>
</feature>
<reference evidence="2 3" key="1">
    <citation type="submission" date="2014-02" db="EMBL/GenBank/DDBJ databases">
        <title>Transposable element dynamics among asymbiotic and ectomycorrhizal Amanita fungi.</title>
        <authorList>
            <consortium name="DOE Joint Genome Institute"/>
            <person name="Hess J."/>
            <person name="Skrede I."/>
            <person name="Wolfe B."/>
            <person name="LaButti K."/>
            <person name="Ohm R.A."/>
            <person name="Grigoriev I.V."/>
            <person name="Pringle A."/>
        </authorList>
    </citation>
    <scope>NUCLEOTIDE SEQUENCE [LARGE SCALE GENOMIC DNA]</scope>
    <source>
        <strain evidence="2 3">SKay4041</strain>
    </source>
</reference>
<name>A0A2A9N7E2_9AGAR</name>
<sequence length="224" mass="24470">MPLISVLTANAGISGAALLITALIETGKHRLSLFHAIFIIHSLFFLGINISPIGKYKGNVSVRLVLTIFLGLGLMLTYLGWSLFVWATTSTFGPSPECNSQIKYIMFFAVKISATAGWLSRFWLALLSITLIAMFFTPLLACCCPTRNRFVLPTTYTAQAGHLLAPVYGIANLELYVKANKHLLTDGEQTLSFGQIYALVMVISIADELLHYVLAGCGDDDDDD</sequence>
<keyword evidence="1" id="KW-0472">Membrane</keyword>
<keyword evidence="1" id="KW-0812">Transmembrane</keyword>
<feature type="transmembrane region" description="Helical" evidence="1">
    <location>
        <begin position="122"/>
        <end position="141"/>
    </location>
</feature>
<keyword evidence="3" id="KW-1185">Reference proteome</keyword>
<dbReference type="Proteomes" id="UP000242287">
    <property type="component" value="Unassembled WGS sequence"/>
</dbReference>
<feature type="transmembrane region" description="Helical" evidence="1">
    <location>
        <begin position="31"/>
        <end position="50"/>
    </location>
</feature>
<dbReference type="OrthoDB" id="5427664at2759"/>
<proteinExistence type="predicted"/>